<accession>A0A2N1PVD5</accession>
<organism evidence="1 2">
    <name type="scientific">Candidatus Wallbacteria bacterium HGW-Wallbacteria-1</name>
    <dbReference type="NCBI Taxonomy" id="2013854"/>
    <lineage>
        <taxon>Bacteria</taxon>
        <taxon>Candidatus Walliibacteriota</taxon>
    </lineage>
</organism>
<comment type="caution">
    <text evidence="1">The sequence shown here is derived from an EMBL/GenBank/DDBJ whole genome shotgun (WGS) entry which is preliminary data.</text>
</comment>
<proteinExistence type="predicted"/>
<name>A0A2N1PVD5_9BACT</name>
<evidence type="ECO:0000313" key="2">
    <source>
        <dbReference type="Proteomes" id="UP000233256"/>
    </source>
</evidence>
<dbReference type="EMBL" id="PGXC01000001">
    <property type="protein sequence ID" value="PKK92286.1"/>
    <property type="molecule type" value="Genomic_DNA"/>
</dbReference>
<evidence type="ECO:0000313" key="1">
    <source>
        <dbReference type="EMBL" id="PKK92286.1"/>
    </source>
</evidence>
<sequence>MFPFLHFNANNCQNFPSERIKSGWNYFPLGDILQKPAIRRIVFLQDDWPVTSAEQTWIMWIRVQGI</sequence>
<reference evidence="1 2" key="1">
    <citation type="journal article" date="2017" name="ISME J.">
        <title>Potential for microbial H2 and metal transformations associated with novel bacteria and archaea in deep terrestrial subsurface sediments.</title>
        <authorList>
            <person name="Hernsdorf A.W."/>
            <person name="Amano Y."/>
            <person name="Miyakawa K."/>
            <person name="Ise K."/>
            <person name="Suzuki Y."/>
            <person name="Anantharaman K."/>
            <person name="Probst A."/>
            <person name="Burstein D."/>
            <person name="Thomas B.C."/>
            <person name="Banfield J.F."/>
        </authorList>
    </citation>
    <scope>NUCLEOTIDE SEQUENCE [LARGE SCALE GENOMIC DNA]</scope>
    <source>
        <strain evidence="1">HGW-Wallbacteria-1</strain>
    </source>
</reference>
<dbReference type="Proteomes" id="UP000233256">
    <property type="component" value="Unassembled WGS sequence"/>
</dbReference>
<dbReference type="AlphaFoldDB" id="A0A2N1PVD5"/>
<gene>
    <name evidence="1" type="ORF">CVV64_02405</name>
</gene>
<protein>
    <submittedName>
        <fullName evidence="1">Uncharacterized protein</fullName>
    </submittedName>
</protein>